<keyword evidence="4" id="KW-0539">Nucleus</keyword>
<evidence type="ECO:0000256" key="1">
    <source>
        <dbReference type="ARBA" id="ARBA00004123"/>
    </source>
</evidence>
<dbReference type="Proteomes" id="UP001459277">
    <property type="component" value="Unassembled WGS sequence"/>
</dbReference>
<proteinExistence type="predicted"/>
<feature type="region of interest" description="Disordered" evidence="5">
    <location>
        <begin position="15"/>
        <end position="45"/>
    </location>
</feature>
<evidence type="ECO:0000256" key="6">
    <source>
        <dbReference type="SAM" id="Phobius"/>
    </source>
</evidence>
<keyword evidence="6" id="KW-0472">Membrane</keyword>
<dbReference type="GO" id="GO:0031080">
    <property type="term" value="C:nuclear pore outer ring"/>
    <property type="evidence" value="ECO:0007669"/>
    <property type="project" value="TreeGrafter"/>
</dbReference>
<comment type="caution">
    <text evidence="7">The sequence shown here is derived from an EMBL/GenBank/DDBJ whole genome shotgun (WGS) entry which is preliminary data.</text>
</comment>
<keyword evidence="8" id="KW-1185">Reference proteome</keyword>
<evidence type="ECO:0000256" key="4">
    <source>
        <dbReference type="ARBA" id="ARBA00023242"/>
    </source>
</evidence>
<gene>
    <name evidence="7" type="ORF">SO802_007439</name>
</gene>
<dbReference type="AlphaFoldDB" id="A0AAW2DTM1"/>
<keyword evidence="6" id="KW-1133">Transmembrane helix</keyword>
<keyword evidence="3" id="KW-0677">Repeat</keyword>
<organism evidence="7 8">
    <name type="scientific">Lithocarpus litseifolius</name>
    <dbReference type="NCBI Taxonomy" id="425828"/>
    <lineage>
        <taxon>Eukaryota</taxon>
        <taxon>Viridiplantae</taxon>
        <taxon>Streptophyta</taxon>
        <taxon>Embryophyta</taxon>
        <taxon>Tracheophyta</taxon>
        <taxon>Spermatophyta</taxon>
        <taxon>Magnoliopsida</taxon>
        <taxon>eudicotyledons</taxon>
        <taxon>Gunneridae</taxon>
        <taxon>Pentapetalae</taxon>
        <taxon>rosids</taxon>
        <taxon>fabids</taxon>
        <taxon>Fagales</taxon>
        <taxon>Fagaceae</taxon>
        <taxon>Lithocarpus</taxon>
    </lineage>
</organism>
<dbReference type="PANTHER" id="PTHR22652:SF0">
    <property type="entry name" value="NUCLEOPORIN NUP43"/>
    <property type="match status" value="1"/>
</dbReference>
<sequence>MDEVQEKEKFIGRSHEEHVHVLPQNPNNGNHNHTATGTALRDPPQIHKFPQTKYIDAVRWLPQLSAFDRFAVLSLFDSDSNTRFPQTKFIDAVRWLPQLSAFNRFAVLSLFDSDSNTPSLEIHSLNPQSQTLTLIPQSTFSPPSRISSLKTSQTPTHKPLIAASTFSGSLHLLFANAIDASLESECSVPAKELHVGVVSCVDVKDGEAECVTVEGLRSAMVYLQSLTDQWVSIRSMGSKFLGLFTGFSNLGLKFMALFLGLMFVWRV</sequence>
<evidence type="ECO:0000313" key="8">
    <source>
        <dbReference type="Proteomes" id="UP001459277"/>
    </source>
</evidence>
<protein>
    <submittedName>
        <fullName evidence="7">Uncharacterized protein</fullName>
    </submittedName>
</protein>
<accession>A0AAW2DTM1</accession>
<evidence type="ECO:0000313" key="7">
    <source>
        <dbReference type="EMBL" id="KAL0012331.1"/>
    </source>
</evidence>
<evidence type="ECO:0000256" key="5">
    <source>
        <dbReference type="SAM" id="MobiDB-lite"/>
    </source>
</evidence>
<dbReference type="EMBL" id="JAZDWU010000002">
    <property type="protein sequence ID" value="KAL0012331.1"/>
    <property type="molecule type" value="Genomic_DNA"/>
</dbReference>
<feature type="transmembrane region" description="Helical" evidence="6">
    <location>
        <begin position="240"/>
        <end position="265"/>
    </location>
</feature>
<comment type="subcellular location">
    <subcellularLocation>
        <location evidence="1">Nucleus</location>
    </subcellularLocation>
</comment>
<keyword evidence="2" id="KW-0853">WD repeat</keyword>
<keyword evidence="6" id="KW-0812">Transmembrane</keyword>
<reference evidence="7 8" key="1">
    <citation type="submission" date="2024-01" db="EMBL/GenBank/DDBJ databases">
        <title>A telomere-to-telomere, gap-free genome of sweet tea (Lithocarpus litseifolius).</title>
        <authorList>
            <person name="Zhou J."/>
        </authorList>
    </citation>
    <scope>NUCLEOTIDE SEQUENCE [LARGE SCALE GENOMIC DNA]</scope>
    <source>
        <strain evidence="7">Zhou-2022a</strain>
        <tissue evidence="7">Leaf</tissue>
    </source>
</reference>
<evidence type="ECO:0000256" key="2">
    <source>
        <dbReference type="ARBA" id="ARBA00022574"/>
    </source>
</evidence>
<dbReference type="PANTHER" id="PTHR22652">
    <property type="entry name" value="NUCLEOPORIN NUP43"/>
    <property type="match status" value="1"/>
</dbReference>
<evidence type="ECO:0000256" key="3">
    <source>
        <dbReference type="ARBA" id="ARBA00022737"/>
    </source>
</evidence>
<feature type="compositionally biased region" description="Low complexity" evidence="5">
    <location>
        <begin position="27"/>
        <end position="39"/>
    </location>
</feature>
<name>A0AAW2DTM1_9ROSI</name>